<evidence type="ECO:0000256" key="1">
    <source>
        <dbReference type="ARBA" id="ARBA00009748"/>
    </source>
</evidence>
<evidence type="ECO:0000313" key="7">
    <source>
        <dbReference type="EMBL" id="CAI9769404.1"/>
    </source>
</evidence>
<name>A0AAD2DXE4_9LAMI</name>
<keyword evidence="3 4" id="KW-0446">Lipid-binding</keyword>
<dbReference type="CDD" id="cd01960">
    <property type="entry name" value="nsLTP1"/>
    <property type="match status" value="1"/>
</dbReference>
<dbReference type="Gene3D" id="1.10.110.10">
    <property type="entry name" value="Plant lipid-transfer and hydrophobic proteins"/>
    <property type="match status" value="1"/>
</dbReference>
<dbReference type="SMART" id="SM00499">
    <property type="entry name" value="AAI"/>
    <property type="match status" value="1"/>
</dbReference>
<evidence type="ECO:0000256" key="2">
    <source>
        <dbReference type="ARBA" id="ARBA00022448"/>
    </source>
</evidence>
<dbReference type="InterPro" id="IPR016140">
    <property type="entry name" value="Bifunc_inhib/LTP/seed_store"/>
</dbReference>
<sequence length="120" mass="12371">MAFSTPIAVLFIAIFTTHLLLAPSTSDAAITCSDVIKDLKPCINYLKSGSGTPPADCCTGASNLASSTTSTADKQAACTCLKNASKNINVKPELAKSLPGNCGISFPYPLSPTVDCTKIN</sequence>
<dbReference type="GO" id="GO:0006869">
    <property type="term" value="P:lipid transport"/>
    <property type="evidence" value="ECO:0007669"/>
    <property type="project" value="InterPro"/>
</dbReference>
<feature type="domain" description="Bifunctional inhibitor/plant lipid transfer protein/seed storage helical" evidence="6">
    <location>
        <begin position="32"/>
        <end position="116"/>
    </location>
</feature>
<dbReference type="SUPFAM" id="SSF47699">
    <property type="entry name" value="Bifunctional inhibitor/lipid-transfer protein/seed storage 2S albumin"/>
    <property type="match status" value="1"/>
</dbReference>
<dbReference type="Pfam" id="PF00234">
    <property type="entry name" value="Tryp_alpha_amyl"/>
    <property type="match status" value="1"/>
</dbReference>
<keyword evidence="8" id="KW-1185">Reference proteome</keyword>
<evidence type="ECO:0000256" key="4">
    <source>
        <dbReference type="RuleBase" id="RU000628"/>
    </source>
</evidence>
<protein>
    <recommendedName>
        <fullName evidence="4">Non-specific lipid-transfer protein</fullName>
    </recommendedName>
</protein>
<dbReference type="EMBL" id="OU503045">
    <property type="protein sequence ID" value="CAI9769404.1"/>
    <property type="molecule type" value="Genomic_DNA"/>
</dbReference>
<gene>
    <name evidence="7" type="ORF">FPE_LOCUS16886</name>
</gene>
<evidence type="ECO:0000313" key="8">
    <source>
        <dbReference type="Proteomes" id="UP000834106"/>
    </source>
</evidence>
<keyword evidence="2 4" id="KW-0813">Transport</keyword>
<dbReference type="AlphaFoldDB" id="A0AAD2DXE4"/>
<organism evidence="7 8">
    <name type="scientific">Fraxinus pennsylvanica</name>
    <dbReference type="NCBI Taxonomy" id="56036"/>
    <lineage>
        <taxon>Eukaryota</taxon>
        <taxon>Viridiplantae</taxon>
        <taxon>Streptophyta</taxon>
        <taxon>Embryophyta</taxon>
        <taxon>Tracheophyta</taxon>
        <taxon>Spermatophyta</taxon>
        <taxon>Magnoliopsida</taxon>
        <taxon>eudicotyledons</taxon>
        <taxon>Gunneridae</taxon>
        <taxon>Pentapetalae</taxon>
        <taxon>asterids</taxon>
        <taxon>lamiids</taxon>
        <taxon>Lamiales</taxon>
        <taxon>Oleaceae</taxon>
        <taxon>Oleeae</taxon>
        <taxon>Fraxinus</taxon>
    </lineage>
</organism>
<feature type="signal peptide" evidence="5">
    <location>
        <begin position="1"/>
        <end position="28"/>
    </location>
</feature>
<comment type="function">
    <text evidence="4">Plant non-specific lipid-transfer proteins transfer phospholipids as well as galactolipids across membranes. May play a role in wax or cutin deposition in the cell walls of expanding epidermal cells and certain secretory tissues.</text>
</comment>
<reference evidence="7" key="1">
    <citation type="submission" date="2023-05" db="EMBL/GenBank/DDBJ databases">
        <authorList>
            <person name="Huff M."/>
        </authorList>
    </citation>
    <scope>NUCLEOTIDE SEQUENCE</scope>
</reference>
<evidence type="ECO:0000256" key="3">
    <source>
        <dbReference type="ARBA" id="ARBA00023121"/>
    </source>
</evidence>
<dbReference type="InterPro" id="IPR036312">
    <property type="entry name" value="Bifun_inhib/LTP/seed_sf"/>
</dbReference>
<dbReference type="InterPro" id="IPR000528">
    <property type="entry name" value="Plant_nsLTP"/>
</dbReference>
<accession>A0AAD2DXE4</accession>
<keyword evidence="5" id="KW-0732">Signal</keyword>
<evidence type="ECO:0000259" key="6">
    <source>
        <dbReference type="SMART" id="SM00499"/>
    </source>
</evidence>
<dbReference type="Proteomes" id="UP000834106">
    <property type="component" value="Chromosome 10"/>
</dbReference>
<evidence type="ECO:0000256" key="5">
    <source>
        <dbReference type="SAM" id="SignalP"/>
    </source>
</evidence>
<dbReference type="PRINTS" id="PR00382">
    <property type="entry name" value="LIPIDTRNSFER"/>
</dbReference>
<dbReference type="GO" id="GO:0008289">
    <property type="term" value="F:lipid binding"/>
    <property type="evidence" value="ECO:0007669"/>
    <property type="project" value="UniProtKB-KW"/>
</dbReference>
<dbReference type="PANTHER" id="PTHR33076">
    <property type="entry name" value="NON-SPECIFIC LIPID-TRANSFER PROTEIN 2-RELATED"/>
    <property type="match status" value="1"/>
</dbReference>
<proteinExistence type="inferred from homology"/>
<feature type="chain" id="PRO_5041928378" description="Non-specific lipid-transfer protein" evidence="5">
    <location>
        <begin position="29"/>
        <end position="120"/>
    </location>
</feature>
<comment type="similarity">
    <text evidence="1 4">Belongs to the plant LTP family.</text>
</comment>